<dbReference type="Pfam" id="PF16927">
    <property type="entry name" value="HisKA_7TM"/>
    <property type="match status" value="1"/>
</dbReference>
<keyword evidence="8" id="KW-1133">Transmembrane helix</keyword>
<evidence type="ECO:0000259" key="11">
    <source>
        <dbReference type="PROSITE" id="PS50172"/>
    </source>
</evidence>
<keyword evidence="8" id="KW-0812">Transmembrane</keyword>
<proteinExistence type="predicted"/>
<reference evidence="13" key="1">
    <citation type="submission" date="2016-10" db="EMBL/GenBank/DDBJ databases">
        <authorList>
            <person name="Varghese N."/>
            <person name="Submissions S."/>
        </authorList>
    </citation>
    <scope>NUCLEOTIDE SEQUENCE [LARGE SCALE GENOMIC DNA]</scope>
    <source>
        <strain evidence="13">IBRC-M 10043</strain>
    </source>
</reference>
<comment type="catalytic activity">
    <reaction evidence="1">
        <text>ATP + protein L-histidine = ADP + protein N-phospho-L-histidine.</text>
        <dbReference type="EC" id="2.7.13.3"/>
    </reaction>
</comment>
<gene>
    <name evidence="12" type="ORF">SAMN05216388_102233</name>
</gene>
<feature type="transmembrane region" description="Helical" evidence="8">
    <location>
        <begin position="6"/>
        <end position="27"/>
    </location>
</feature>
<accession>A0A1H8TF77</accession>
<dbReference type="PANTHER" id="PTHR43711:SF1">
    <property type="entry name" value="HISTIDINE KINASE 1"/>
    <property type="match status" value="1"/>
</dbReference>
<dbReference type="EMBL" id="FOCX01000022">
    <property type="protein sequence ID" value="SEO89485.1"/>
    <property type="molecule type" value="Genomic_DNA"/>
</dbReference>
<keyword evidence="6" id="KW-0175">Coiled coil</keyword>
<dbReference type="CDD" id="cd00130">
    <property type="entry name" value="PAS"/>
    <property type="match status" value="1"/>
</dbReference>
<feature type="transmembrane region" description="Helical" evidence="8">
    <location>
        <begin position="178"/>
        <end position="199"/>
    </location>
</feature>
<dbReference type="Pfam" id="PF08448">
    <property type="entry name" value="PAS_4"/>
    <property type="match status" value="1"/>
</dbReference>
<dbReference type="EC" id="2.7.13.3" evidence="2"/>
<keyword evidence="5" id="KW-0902">Two-component regulatory system</keyword>
<dbReference type="InterPro" id="IPR001357">
    <property type="entry name" value="BRCT_dom"/>
</dbReference>
<evidence type="ECO:0000256" key="1">
    <source>
        <dbReference type="ARBA" id="ARBA00000085"/>
    </source>
</evidence>
<keyword evidence="8" id="KW-0472">Membrane</keyword>
<feature type="domain" description="BRCT" evidence="11">
    <location>
        <begin position="236"/>
        <end position="308"/>
    </location>
</feature>
<evidence type="ECO:0000259" key="9">
    <source>
        <dbReference type="PROSITE" id="PS50109"/>
    </source>
</evidence>
<feature type="region of interest" description="Disordered" evidence="7">
    <location>
        <begin position="643"/>
        <end position="684"/>
    </location>
</feature>
<dbReference type="InterPro" id="IPR013656">
    <property type="entry name" value="PAS_4"/>
</dbReference>
<feature type="domain" description="Histidine kinase" evidence="9">
    <location>
        <begin position="399"/>
        <end position="649"/>
    </location>
</feature>
<dbReference type="RefSeq" id="WP_092662876.1">
    <property type="nucleotide sequence ID" value="NZ_FOCX01000022.1"/>
</dbReference>
<sequence>MEWQTTPYTLPLALAVLIATVGAVIAWRQRKGRVEIWAMGVQISLALWSLFTLLTVSTVSLFWKRLWFALFLPTIPLLVVTTCLFTAHFVGRRDWLTRPRVIALLAFPVVTLALTLTDGIHGLFLVDAGVDRSGSFAELTYEFGIGVYAMAVISYAVAVGYNALLARRMLRSRNVYRQISAVISVSTLAIGVVTVLSVTKLSPFPHFMLVPFVYLVVGVVLLLGTGSVTFVRMVPIDRVLAVVGSRFDSTVPLARDFVLEAVDNGIIVVDDEDRIVDVNSTAKRMLGLDQPVGQHLAAVVRPEWVLECGEVGPVLDGDEPVHELDDEAWVETPDGERCYQVTISALSEEEKARAHVILLHDITDRKRRAEQLQEQKETLRSQKQQLEHQNERLDQFAGIVSHDLRNPLNVTSGYLELFDARIEGDDDTVEVDAETVRELERATDRMEDIIDDALTLAREGKAVTETETVHLADTAEIAWETVDTADAVLRVDTDTVIEADRGRVRTIFENLFRNAVEHGSTSPNSQTRQDAVEHGSTGNQNSERSGDAVEHGSTSPDSQVRQDAVEHGREDVTVTVGALDRDGTTGFFVADDGLGIPDERKDEVLDHGFTTSDDGTGFGLAIVEDAANAHGWAVSVTDSEPGGARFEFSGVDHPDDGSSIGNTLDSEHESSPRLQADNRPANED</sequence>
<dbReference type="PROSITE" id="PS50112">
    <property type="entry name" value="PAS"/>
    <property type="match status" value="1"/>
</dbReference>
<dbReference type="Proteomes" id="UP000198775">
    <property type="component" value="Unassembled WGS sequence"/>
</dbReference>
<keyword evidence="13" id="KW-1185">Reference proteome</keyword>
<evidence type="ECO:0000256" key="3">
    <source>
        <dbReference type="ARBA" id="ARBA00022679"/>
    </source>
</evidence>
<feature type="domain" description="PAS" evidence="10">
    <location>
        <begin position="258"/>
        <end position="290"/>
    </location>
</feature>
<feature type="transmembrane region" description="Helical" evidence="8">
    <location>
        <begin position="34"/>
        <end position="54"/>
    </location>
</feature>
<evidence type="ECO:0000256" key="5">
    <source>
        <dbReference type="ARBA" id="ARBA00023012"/>
    </source>
</evidence>
<dbReference type="PROSITE" id="PS50172">
    <property type="entry name" value="BRCT"/>
    <property type="match status" value="1"/>
</dbReference>
<dbReference type="OrthoDB" id="8127at2157"/>
<dbReference type="SMART" id="SM00388">
    <property type="entry name" value="HisKA"/>
    <property type="match status" value="1"/>
</dbReference>
<feature type="region of interest" description="Disordered" evidence="7">
    <location>
        <begin position="517"/>
        <end position="577"/>
    </location>
</feature>
<feature type="compositionally biased region" description="Polar residues" evidence="7">
    <location>
        <begin position="552"/>
        <end position="561"/>
    </location>
</feature>
<dbReference type="CDD" id="cd00082">
    <property type="entry name" value="HisKA"/>
    <property type="match status" value="1"/>
</dbReference>
<feature type="compositionally biased region" description="Basic and acidic residues" evidence="7">
    <location>
        <begin position="563"/>
        <end position="572"/>
    </location>
</feature>
<feature type="compositionally biased region" description="Polar residues" evidence="7">
    <location>
        <begin position="519"/>
        <end position="529"/>
    </location>
</feature>
<feature type="transmembrane region" description="Helical" evidence="8">
    <location>
        <begin position="211"/>
        <end position="231"/>
    </location>
</feature>
<dbReference type="InterPro" id="IPR000014">
    <property type="entry name" value="PAS"/>
</dbReference>
<feature type="coiled-coil region" evidence="6">
    <location>
        <begin position="362"/>
        <end position="396"/>
    </location>
</feature>
<organism evidence="12 13">
    <name type="scientific">Halorientalis persicus</name>
    <dbReference type="NCBI Taxonomy" id="1367881"/>
    <lineage>
        <taxon>Archaea</taxon>
        <taxon>Methanobacteriati</taxon>
        <taxon>Methanobacteriota</taxon>
        <taxon>Stenosarchaea group</taxon>
        <taxon>Halobacteria</taxon>
        <taxon>Halobacteriales</taxon>
        <taxon>Haloarculaceae</taxon>
        <taxon>Halorientalis</taxon>
    </lineage>
</organism>
<dbReference type="Gene3D" id="3.30.565.10">
    <property type="entry name" value="Histidine kinase-like ATPase, C-terminal domain"/>
    <property type="match status" value="1"/>
</dbReference>
<evidence type="ECO:0000313" key="12">
    <source>
        <dbReference type="EMBL" id="SEO89485.1"/>
    </source>
</evidence>
<dbReference type="CDD" id="cd00075">
    <property type="entry name" value="HATPase"/>
    <property type="match status" value="1"/>
</dbReference>
<keyword evidence="4" id="KW-0418">Kinase</keyword>
<evidence type="ECO:0000256" key="2">
    <source>
        <dbReference type="ARBA" id="ARBA00012438"/>
    </source>
</evidence>
<dbReference type="InterPro" id="IPR035965">
    <property type="entry name" value="PAS-like_dom_sf"/>
</dbReference>
<dbReference type="Pfam" id="PF00512">
    <property type="entry name" value="HisKA"/>
    <property type="match status" value="1"/>
</dbReference>
<dbReference type="Gene3D" id="1.10.287.130">
    <property type="match status" value="1"/>
</dbReference>
<dbReference type="InterPro" id="IPR031621">
    <property type="entry name" value="HisKA_7TM"/>
</dbReference>
<dbReference type="SMART" id="SM00387">
    <property type="entry name" value="HATPase_c"/>
    <property type="match status" value="1"/>
</dbReference>
<dbReference type="InterPro" id="IPR003594">
    <property type="entry name" value="HATPase_dom"/>
</dbReference>
<evidence type="ECO:0000256" key="7">
    <source>
        <dbReference type="SAM" id="MobiDB-lite"/>
    </source>
</evidence>
<feature type="transmembrane region" description="Helical" evidence="8">
    <location>
        <begin position="66"/>
        <end position="90"/>
    </location>
</feature>
<name>A0A1H8TF77_9EURY</name>
<dbReference type="PROSITE" id="PS50109">
    <property type="entry name" value="HIS_KIN"/>
    <property type="match status" value="1"/>
</dbReference>
<evidence type="ECO:0000256" key="4">
    <source>
        <dbReference type="ARBA" id="ARBA00022777"/>
    </source>
</evidence>
<dbReference type="PANTHER" id="PTHR43711">
    <property type="entry name" value="TWO-COMPONENT HISTIDINE KINASE"/>
    <property type="match status" value="1"/>
</dbReference>
<feature type="transmembrane region" description="Helical" evidence="8">
    <location>
        <begin position="145"/>
        <end position="166"/>
    </location>
</feature>
<dbReference type="NCBIfam" id="TIGR00229">
    <property type="entry name" value="sensory_box"/>
    <property type="match status" value="1"/>
</dbReference>
<dbReference type="SUPFAM" id="SSF55874">
    <property type="entry name" value="ATPase domain of HSP90 chaperone/DNA topoisomerase II/histidine kinase"/>
    <property type="match status" value="2"/>
</dbReference>
<dbReference type="CDD" id="cd14686">
    <property type="entry name" value="bZIP"/>
    <property type="match status" value="1"/>
</dbReference>
<dbReference type="SUPFAM" id="SSF55785">
    <property type="entry name" value="PYP-like sensor domain (PAS domain)"/>
    <property type="match status" value="1"/>
</dbReference>
<dbReference type="SUPFAM" id="SSF47384">
    <property type="entry name" value="Homodimeric domain of signal transducing histidine kinase"/>
    <property type="match status" value="1"/>
</dbReference>
<dbReference type="SMART" id="SM00091">
    <property type="entry name" value="PAS"/>
    <property type="match status" value="1"/>
</dbReference>
<feature type="transmembrane region" description="Helical" evidence="8">
    <location>
        <begin position="102"/>
        <end position="125"/>
    </location>
</feature>
<evidence type="ECO:0000259" key="10">
    <source>
        <dbReference type="PROSITE" id="PS50112"/>
    </source>
</evidence>
<keyword evidence="3" id="KW-0808">Transferase</keyword>
<dbReference type="InterPro" id="IPR036097">
    <property type="entry name" value="HisK_dim/P_sf"/>
</dbReference>
<evidence type="ECO:0000256" key="8">
    <source>
        <dbReference type="SAM" id="Phobius"/>
    </source>
</evidence>
<evidence type="ECO:0000256" key="6">
    <source>
        <dbReference type="SAM" id="Coils"/>
    </source>
</evidence>
<dbReference type="InterPro" id="IPR050736">
    <property type="entry name" value="Sensor_HK_Regulatory"/>
</dbReference>
<dbReference type="InterPro" id="IPR005467">
    <property type="entry name" value="His_kinase_dom"/>
</dbReference>
<dbReference type="Pfam" id="PF02518">
    <property type="entry name" value="HATPase_c"/>
    <property type="match status" value="1"/>
</dbReference>
<dbReference type="InterPro" id="IPR003661">
    <property type="entry name" value="HisK_dim/P_dom"/>
</dbReference>
<evidence type="ECO:0000313" key="13">
    <source>
        <dbReference type="Proteomes" id="UP000198775"/>
    </source>
</evidence>
<protein>
    <recommendedName>
        <fullName evidence="2">histidine kinase</fullName>
        <ecNumber evidence="2">2.7.13.3</ecNumber>
    </recommendedName>
</protein>
<dbReference type="Gene3D" id="3.30.450.20">
    <property type="entry name" value="PAS domain"/>
    <property type="match status" value="1"/>
</dbReference>
<dbReference type="GO" id="GO:0000155">
    <property type="term" value="F:phosphorelay sensor kinase activity"/>
    <property type="evidence" value="ECO:0007669"/>
    <property type="project" value="InterPro"/>
</dbReference>
<dbReference type="InterPro" id="IPR036890">
    <property type="entry name" value="HATPase_C_sf"/>
</dbReference>
<dbReference type="AlphaFoldDB" id="A0A1H8TF77"/>